<evidence type="ECO:0000313" key="12">
    <source>
        <dbReference type="EMBL" id="CAH3013957.1"/>
    </source>
</evidence>
<dbReference type="Proteomes" id="UP001159427">
    <property type="component" value="Unassembled WGS sequence"/>
</dbReference>
<feature type="transmembrane region" description="Helical" evidence="10">
    <location>
        <begin position="273"/>
        <end position="291"/>
    </location>
</feature>
<keyword evidence="8" id="KW-0325">Glycoprotein</keyword>
<feature type="transmembrane region" description="Helical" evidence="10">
    <location>
        <begin position="114"/>
        <end position="141"/>
    </location>
</feature>
<dbReference type="PROSITE" id="PS50262">
    <property type="entry name" value="G_PROTEIN_RECEP_F1_2"/>
    <property type="match status" value="2"/>
</dbReference>
<evidence type="ECO:0000256" key="10">
    <source>
        <dbReference type="SAM" id="Phobius"/>
    </source>
</evidence>
<keyword evidence="7" id="KW-0675">Receptor</keyword>
<feature type="transmembrane region" description="Helical" evidence="10">
    <location>
        <begin position="340"/>
        <end position="361"/>
    </location>
</feature>
<evidence type="ECO:0000256" key="3">
    <source>
        <dbReference type="ARBA" id="ARBA00022692"/>
    </source>
</evidence>
<evidence type="ECO:0000259" key="11">
    <source>
        <dbReference type="PROSITE" id="PS50262"/>
    </source>
</evidence>
<protein>
    <recommendedName>
        <fullName evidence="11">G-protein coupled receptors family 1 profile domain-containing protein</fullName>
    </recommendedName>
</protein>
<feature type="transmembrane region" description="Helical" evidence="10">
    <location>
        <begin position="410"/>
        <end position="434"/>
    </location>
</feature>
<evidence type="ECO:0000313" key="13">
    <source>
        <dbReference type="Proteomes" id="UP001159427"/>
    </source>
</evidence>
<evidence type="ECO:0000256" key="4">
    <source>
        <dbReference type="ARBA" id="ARBA00022989"/>
    </source>
</evidence>
<dbReference type="EMBL" id="CALNXI010000004">
    <property type="protein sequence ID" value="CAH3013957.1"/>
    <property type="molecule type" value="Genomic_DNA"/>
</dbReference>
<feature type="transmembrane region" description="Helical" evidence="10">
    <location>
        <begin position="233"/>
        <end position="253"/>
    </location>
</feature>
<dbReference type="PANTHER" id="PTHR24246:SF27">
    <property type="entry name" value="ADENOSINE RECEPTOR, ISOFORM A"/>
    <property type="match status" value="1"/>
</dbReference>
<feature type="transmembrane region" description="Helical" evidence="10">
    <location>
        <begin position="70"/>
        <end position="94"/>
    </location>
</feature>
<dbReference type="SMART" id="SM01381">
    <property type="entry name" value="7TM_GPCR_Srsx"/>
    <property type="match status" value="1"/>
</dbReference>
<evidence type="ECO:0000256" key="2">
    <source>
        <dbReference type="ARBA" id="ARBA00022475"/>
    </source>
</evidence>
<evidence type="ECO:0000256" key="5">
    <source>
        <dbReference type="ARBA" id="ARBA00023040"/>
    </source>
</evidence>
<dbReference type="PANTHER" id="PTHR24246">
    <property type="entry name" value="OLFACTORY RECEPTOR AND ADENOSINE RECEPTOR"/>
    <property type="match status" value="1"/>
</dbReference>
<proteinExistence type="predicted"/>
<name>A0ABN8LEP8_9CNID</name>
<feature type="domain" description="G-protein coupled receptors family 1 profile" evidence="11">
    <location>
        <begin position="49"/>
        <end position="289"/>
    </location>
</feature>
<sequence length="615" mass="69511">MVENITGYEKTKSIKESLFFVVSVAGQVNDHLIFLSVLHSFLSVTAVVGNTLILIALYKESSLHPPSKLLYSNLAVTDICVGIILEPLAVTYWIAHLTERWTVWRYALDSNLIISYILCSVSLLTMTAISVDRLLALMLGLRYRHVVTLKRTYASITMFWVVSIVGATMYFLNPLITSWYEKIGISLCLITSAFSYTAIFLTLRHNKIQLDGHVSQKRSSQAIPLNIARYRKAVYSALCVQVTLVVCYLPYGIAVALKPREGYPLPFYLVMKYTVSLVYLNSSLNPLLYCWKIKAVRQAVKETLRHICCSKKEEKTSLEKYFCSTELVEQVNGHLISLSVFHILLSITAVLGNALILTALYRESSLHPPSKLLYCNLAITDLCVGFSADPLAVIRCTAQMNRQWNICRKVFHYNIIISYTLCSVSLLTVTAVSVDRLLALLLGLRYRQLVTSKRMYAVIAIVWAISIITATMYYLNPQITFWYGNIGISLCLVTSIIAYTKIFLTLRHSRFKVQGHLSQGQSSQAIPLNIARYRKAVYSALWVQLTLVLCYLPYGIAVALTPEKGLPLSVYLAREYTPTFVYLNSSLNPLLYCWKIREVRQAVKETLRQNCCSTS</sequence>
<evidence type="ECO:0000256" key="8">
    <source>
        <dbReference type="ARBA" id="ARBA00023180"/>
    </source>
</evidence>
<keyword evidence="2" id="KW-1003">Cell membrane</keyword>
<keyword evidence="9" id="KW-0807">Transducer</keyword>
<keyword evidence="13" id="KW-1185">Reference proteome</keyword>
<dbReference type="InterPro" id="IPR000276">
    <property type="entry name" value="GPCR_Rhodpsn"/>
</dbReference>
<feature type="transmembrane region" description="Helical" evidence="10">
    <location>
        <begin position="536"/>
        <end position="556"/>
    </location>
</feature>
<dbReference type="PRINTS" id="PR00237">
    <property type="entry name" value="GPCRRHODOPSN"/>
</dbReference>
<dbReference type="InterPro" id="IPR017452">
    <property type="entry name" value="GPCR_Rhodpsn_7TM"/>
</dbReference>
<reference evidence="12 13" key="1">
    <citation type="submission" date="2022-05" db="EMBL/GenBank/DDBJ databases">
        <authorList>
            <consortium name="Genoscope - CEA"/>
            <person name="William W."/>
        </authorList>
    </citation>
    <scope>NUCLEOTIDE SEQUENCE [LARGE SCALE GENOMIC DNA]</scope>
</reference>
<evidence type="ECO:0000256" key="7">
    <source>
        <dbReference type="ARBA" id="ARBA00023170"/>
    </source>
</evidence>
<comment type="subcellular location">
    <subcellularLocation>
        <location evidence="1">Cell membrane</location>
        <topology evidence="1">Multi-pass membrane protein</topology>
    </subcellularLocation>
</comment>
<organism evidence="12 13">
    <name type="scientific">Porites evermanni</name>
    <dbReference type="NCBI Taxonomy" id="104178"/>
    <lineage>
        <taxon>Eukaryota</taxon>
        <taxon>Metazoa</taxon>
        <taxon>Cnidaria</taxon>
        <taxon>Anthozoa</taxon>
        <taxon>Hexacorallia</taxon>
        <taxon>Scleractinia</taxon>
        <taxon>Fungiina</taxon>
        <taxon>Poritidae</taxon>
        <taxon>Porites</taxon>
    </lineage>
</organism>
<evidence type="ECO:0000256" key="6">
    <source>
        <dbReference type="ARBA" id="ARBA00023136"/>
    </source>
</evidence>
<comment type="caution">
    <text evidence="12">The sequence shown here is derived from an EMBL/GenBank/DDBJ whole genome shotgun (WGS) entry which is preliminary data.</text>
</comment>
<feature type="transmembrane region" description="Helical" evidence="10">
    <location>
        <begin position="153"/>
        <end position="171"/>
    </location>
</feature>
<evidence type="ECO:0000256" key="1">
    <source>
        <dbReference type="ARBA" id="ARBA00004651"/>
    </source>
</evidence>
<dbReference type="Pfam" id="PF00001">
    <property type="entry name" value="7tm_1"/>
    <property type="match status" value="2"/>
</dbReference>
<feature type="transmembrane region" description="Helical" evidence="10">
    <location>
        <begin position="183"/>
        <end position="203"/>
    </location>
</feature>
<dbReference type="SUPFAM" id="SSF81321">
    <property type="entry name" value="Family A G protein-coupled receptor-like"/>
    <property type="match status" value="2"/>
</dbReference>
<gene>
    <name evidence="12" type="ORF">PEVE_00028725</name>
</gene>
<accession>A0ABN8LEP8</accession>
<feature type="transmembrane region" description="Helical" evidence="10">
    <location>
        <begin position="32"/>
        <end position="58"/>
    </location>
</feature>
<dbReference type="Gene3D" id="1.20.1070.10">
    <property type="entry name" value="Rhodopsin 7-helix transmembrane proteins"/>
    <property type="match status" value="2"/>
</dbReference>
<evidence type="ECO:0000256" key="9">
    <source>
        <dbReference type="ARBA" id="ARBA00023224"/>
    </source>
</evidence>
<keyword evidence="3 10" id="KW-0812">Transmembrane</keyword>
<dbReference type="CDD" id="cd00637">
    <property type="entry name" value="7tm_classA_rhodopsin-like"/>
    <property type="match status" value="2"/>
</dbReference>
<keyword evidence="5" id="KW-0297">G-protein coupled receptor</keyword>
<feature type="domain" description="G-protein coupled receptors family 1 profile" evidence="11">
    <location>
        <begin position="352"/>
        <end position="592"/>
    </location>
</feature>
<feature type="transmembrane region" description="Helical" evidence="10">
    <location>
        <begin position="455"/>
        <end position="475"/>
    </location>
</feature>
<keyword evidence="6 10" id="KW-0472">Membrane</keyword>
<keyword evidence="4 10" id="KW-1133">Transmembrane helix</keyword>
<feature type="transmembrane region" description="Helical" evidence="10">
    <location>
        <begin position="481"/>
        <end position="504"/>
    </location>
</feature>